<organism evidence="1">
    <name type="scientific">marine sediment metagenome</name>
    <dbReference type="NCBI Taxonomy" id="412755"/>
    <lineage>
        <taxon>unclassified sequences</taxon>
        <taxon>metagenomes</taxon>
        <taxon>ecological metagenomes</taxon>
    </lineage>
</organism>
<dbReference type="EMBL" id="BARW01043039">
    <property type="protein sequence ID" value="GAJ17421.1"/>
    <property type="molecule type" value="Genomic_DNA"/>
</dbReference>
<reference evidence="1" key="1">
    <citation type="journal article" date="2014" name="Front. Microbiol.">
        <title>High frequency of phylogenetically diverse reductive dehalogenase-homologous genes in deep subseafloor sedimentary metagenomes.</title>
        <authorList>
            <person name="Kawai M."/>
            <person name="Futagami T."/>
            <person name="Toyoda A."/>
            <person name="Takaki Y."/>
            <person name="Nishi S."/>
            <person name="Hori S."/>
            <person name="Arai W."/>
            <person name="Tsubouchi T."/>
            <person name="Morono Y."/>
            <person name="Uchiyama I."/>
            <person name="Ito T."/>
            <person name="Fujiyama A."/>
            <person name="Inagaki F."/>
            <person name="Takami H."/>
        </authorList>
    </citation>
    <scope>NUCLEOTIDE SEQUENCE</scope>
    <source>
        <strain evidence="1">Expedition CK06-06</strain>
    </source>
</reference>
<feature type="non-terminal residue" evidence="1">
    <location>
        <position position="45"/>
    </location>
</feature>
<evidence type="ECO:0000313" key="1">
    <source>
        <dbReference type="EMBL" id="GAJ17421.1"/>
    </source>
</evidence>
<protein>
    <submittedName>
        <fullName evidence="1">Uncharacterized protein</fullName>
    </submittedName>
</protein>
<dbReference type="AlphaFoldDB" id="X1VMS6"/>
<comment type="caution">
    <text evidence="1">The sequence shown here is derived from an EMBL/GenBank/DDBJ whole genome shotgun (WGS) entry which is preliminary data.</text>
</comment>
<feature type="non-terminal residue" evidence="1">
    <location>
        <position position="1"/>
    </location>
</feature>
<accession>X1VMS6</accession>
<sequence>LREQVEVVNWDKPDLESLYEIISGIDDLREKLRKELIERLQNEDA</sequence>
<name>X1VMS6_9ZZZZ</name>
<gene>
    <name evidence="1" type="ORF">S12H4_63349</name>
</gene>
<proteinExistence type="predicted"/>